<dbReference type="Gene3D" id="1.20.5.110">
    <property type="match status" value="1"/>
</dbReference>
<evidence type="ECO:0000313" key="2">
    <source>
        <dbReference type="Proteomes" id="UP000050741"/>
    </source>
</evidence>
<evidence type="ECO:0000313" key="3">
    <source>
        <dbReference type="WBParaSite" id="GPLIN_000075300"/>
    </source>
</evidence>
<dbReference type="AlphaFoldDB" id="A0A183BJH4"/>
<feature type="region of interest" description="Disordered" evidence="1">
    <location>
        <begin position="162"/>
        <end position="222"/>
    </location>
</feature>
<reference evidence="2" key="1">
    <citation type="submission" date="2014-05" db="EMBL/GenBank/DDBJ databases">
        <title>The genome and life-stage specific transcriptomes of Globodera pallida elucidate key aspects of plant parasitism by a cyst nematode.</title>
        <authorList>
            <person name="Cotton J.A."/>
            <person name="Lilley C.J."/>
            <person name="Jones L.M."/>
            <person name="Kikuchi T."/>
            <person name="Reid A.J."/>
            <person name="Thorpe P."/>
            <person name="Tsai I.J."/>
            <person name="Beasley H."/>
            <person name="Blok V."/>
            <person name="Cock P.J.A."/>
            <person name="Van den Akker S.E."/>
            <person name="Holroyd N."/>
            <person name="Hunt M."/>
            <person name="Mantelin S."/>
            <person name="Naghra H."/>
            <person name="Pain A."/>
            <person name="Palomares-Rius J.E."/>
            <person name="Zarowiecki M."/>
            <person name="Berriman M."/>
            <person name="Jones J.T."/>
            <person name="Urwin P.E."/>
        </authorList>
    </citation>
    <scope>NUCLEOTIDE SEQUENCE [LARGE SCALE GENOMIC DNA]</scope>
    <source>
        <strain evidence="2">Lindley</strain>
    </source>
</reference>
<feature type="compositionally biased region" description="Polar residues" evidence="1">
    <location>
        <begin position="122"/>
        <end position="138"/>
    </location>
</feature>
<name>A0A183BJH4_GLOPA</name>
<feature type="region of interest" description="Disordered" evidence="1">
    <location>
        <begin position="104"/>
        <end position="138"/>
    </location>
</feature>
<proteinExistence type="predicted"/>
<dbReference type="WBParaSite" id="GPLIN_000075300">
    <property type="protein sequence ID" value="GPLIN_000075300"/>
    <property type="gene ID" value="GPLIN_000075300"/>
</dbReference>
<evidence type="ECO:0000256" key="1">
    <source>
        <dbReference type="SAM" id="MobiDB-lite"/>
    </source>
</evidence>
<organism evidence="2 3">
    <name type="scientific">Globodera pallida</name>
    <name type="common">Potato cyst nematode worm</name>
    <name type="synonym">Heterodera pallida</name>
    <dbReference type="NCBI Taxonomy" id="36090"/>
    <lineage>
        <taxon>Eukaryota</taxon>
        <taxon>Metazoa</taxon>
        <taxon>Ecdysozoa</taxon>
        <taxon>Nematoda</taxon>
        <taxon>Chromadorea</taxon>
        <taxon>Rhabditida</taxon>
        <taxon>Tylenchina</taxon>
        <taxon>Tylenchomorpha</taxon>
        <taxon>Tylenchoidea</taxon>
        <taxon>Heteroderidae</taxon>
        <taxon>Heteroderinae</taxon>
        <taxon>Globodera</taxon>
    </lineage>
</organism>
<accession>A0A183BJH4</accession>
<feature type="compositionally biased region" description="Low complexity" evidence="1">
    <location>
        <begin position="198"/>
        <end position="208"/>
    </location>
</feature>
<dbReference type="Proteomes" id="UP000050741">
    <property type="component" value="Unassembled WGS sequence"/>
</dbReference>
<protein>
    <submittedName>
        <fullName evidence="3">Uncharacterized protein</fullName>
    </submittedName>
</protein>
<keyword evidence="2" id="KW-1185">Reference proteome</keyword>
<feature type="compositionally biased region" description="Pro residues" evidence="1">
    <location>
        <begin position="110"/>
        <end position="119"/>
    </location>
</feature>
<sequence length="341" mass="37769">MTRNSDLFKQYTQLDRTRTPNFGTTKKGPKSCILVLGLRLLRTMLAQVCQLHWSNDGKVLALDAQQKKHDCRASIRHQKWSSSYLPRHHLNGCIPIDRRQRQFSAQNAPKSPPPVPPAPQLSRHNTTDSATAAGQQNSTTEKFGASLNARLQRPQLVKAFTFNPTQSSSGNGDGSPKEFGASPPQSAGIEPHNCNGNLSADSRASSSESLDKQKKAGTTANVEEDDEFVCSLQFINCASKRKVPKLELCLWLGTSTGAVVAFQLQMPTNRIVSTVSVTPSEMFNGPKGKQQSLKFFNLGERGERLNSTIDATEQLRNNAQAIQSRSAKLLEKYEKRKWYQL</sequence>
<reference evidence="3" key="2">
    <citation type="submission" date="2016-06" db="UniProtKB">
        <authorList>
            <consortium name="WormBaseParasite"/>
        </authorList>
    </citation>
    <scope>IDENTIFICATION</scope>
</reference>